<accession>A0ABW3YFF8</accession>
<dbReference type="RefSeq" id="WP_377572384.1">
    <property type="nucleotide sequence ID" value="NZ_JBHTMP010000029.1"/>
</dbReference>
<dbReference type="InterPro" id="IPR036625">
    <property type="entry name" value="E3-bd_dom_sf"/>
</dbReference>
<evidence type="ECO:0000259" key="4">
    <source>
        <dbReference type="Pfam" id="PF23359"/>
    </source>
</evidence>
<keyword evidence="6" id="KW-1185">Reference proteome</keyword>
<dbReference type="EMBL" id="JBHTMP010000029">
    <property type="protein sequence ID" value="MFD1323232.1"/>
    <property type="molecule type" value="Genomic_DNA"/>
</dbReference>
<comment type="caution">
    <text evidence="5">The sequence shown here is derived from an EMBL/GenBank/DDBJ whole genome shotgun (WGS) entry which is preliminary data.</text>
</comment>
<feature type="compositionally biased region" description="Basic and acidic residues" evidence="3">
    <location>
        <begin position="18"/>
        <end position="37"/>
    </location>
</feature>
<feature type="region of interest" description="Disordered" evidence="3">
    <location>
        <begin position="1"/>
        <end position="55"/>
    </location>
</feature>
<feature type="domain" description="Lsr2 DNA-binding" evidence="4">
    <location>
        <begin position="147"/>
        <end position="181"/>
    </location>
</feature>
<evidence type="ECO:0000256" key="2">
    <source>
        <dbReference type="SAM" id="Coils"/>
    </source>
</evidence>
<keyword evidence="2" id="KW-0175">Coiled coil</keyword>
<feature type="coiled-coil region" evidence="2">
    <location>
        <begin position="81"/>
        <end position="130"/>
    </location>
</feature>
<evidence type="ECO:0000313" key="5">
    <source>
        <dbReference type="EMBL" id="MFD1323232.1"/>
    </source>
</evidence>
<dbReference type="Proteomes" id="UP001597260">
    <property type="component" value="Unassembled WGS sequence"/>
</dbReference>
<sequence length="197" mass="21997">MFEKGTTAAEMTMLPDIKTPKDLEELQRLARGERDRTPVPIGIRTISNPQPPKGSATVIKSVDHLLLRAMRSENGQTRRVAERIQNLATELNRRVQAEENTRRQRLEDEVAELEMQLAMARAKLRSLDRAATTSISVPLRSDGTKSAVDAAAVRLWAANNGYVVKPTGRVPTVVIDAWRAANIQVETTEDDRMTRSQ</sequence>
<keyword evidence="1" id="KW-0238">DNA-binding</keyword>
<dbReference type="Pfam" id="PF23359">
    <property type="entry name" value="Lsr2_DNA-bd"/>
    <property type="match status" value="1"/>
</dbReference>
<protein>
    <recommendedName>
        <fullName evidence="4">Lsr2 DNA-binding domain-containing protein</fullName>
    </recommendedName>
</protein>
<name>A0ABW3YFF8_9ACTN</name>
<evidence type="ECO:0000313" key="6">
    <source>
        <dbReference type="Proteomes" id="UP001597260"/>
    </source>
</evidence>
<evidence type="ECO:0000256" key="3">
    <source>
        <dbReference type="SAM" id="MobiDB-lite"/>
    </source>
</evidence>
<dbReference type="InterPro" id="IPR055370">
    <property type="entry name" value="Lsr2_DNA-bd"/>
</dbReference>
<evidence type="ECO:0000256" key="1">
    <source>
        <dbReference type="ARBA" id="ARBA00023125"/>
    </source>
</evidence>
<dbReference type="Gene3D" id="4.10.320.10">
    <property type="entry name" value="E3-binding domain"/>
    <property type="match status" value="1"/>
</dbReference>
<organism evidence="5 6">
    <name type="scientific">Micromonospora sonneratiae</name>
    <dbReference type="NCBI Taxonomy" id="1184706"/>
    <lineage>
        <taxon>Bacteria</taxon>
        <taxon>Bacillati</taxon>
        <taxon>Actinomycetota</taxon>
        <taxon>Actinomycetes</taxon>
        <taxon>Micromonosporales</taxon>
        <taxon>Micromonosporaceae</taxon>
        <taxon>Micromonospora</taxon>
    </lineage>
</organism>
<reference evidence="6" key="1">
    <citation type="journal article" date="2019" name="Int. J. Syst. Evol. Microbiol.">
        <title>The Global Catalogue of Microorganisms (GCM) 10K type strain sequencing project: providing services to taxonomists for standard genome sequencing and annotation.</title>
        <authorList>
            <consortium name="The Broad Institute Genomics Platform"/>
            <consortium name="The Broad Institute Genome Sequencing Center for Infectious Disease"/>
            <person name="Wu L."/>
            <person name="Ma J."/>
        </authorList>
    </citation>
    <scope>NUCLEOTIDE SEQUENCE [LARGE SCALE GENOMIC DNA]</scope>
    <source>
        <strain evidence="6">JCM 31037</strain>
    </source>
</reference>
<proteinExistence type="predicted"/>
<gene>
    <name evidence="5" type="ORF">ACFQ4H_19270</name>
</gene>